<dbReference type="Gramene" id="mRNA:HanXRQr2_Chr06g0252761">
    <property type="protein sequence ID" value="CDS:HanXRQr2_Chr06g0252761.1"/>
    <property type="gene ID" value="HanXRQr2_Chr06g0252761"/>
</dbReference>
<sequence>MYVCIGYVRGGRRGWPGTPGWRLPVVMLAGRGGRCGGPAPGQAGPSRPPYLLV</sequence>
<reference evidence="1" key="2">
    <citation type="submission" date="2020-06" db="EMBL/GenBank/DDBJ databases">
        <title>Helianthus annuus Genome sequencing and assembly Release 2.</title>
        <authorList>
            <person name="Gouzy J."/>
            <person name="Langlade N."/>
            <person name="Munos S."/>
        </authorList>
    </citation>
    <scope>NUCLEOTIDE SEQUENCE</scope>
    <source>
        <tissue evidence="1">Leaves</tissue>
    </source>
</reference>
<dbReference type="Proteomes" id="UP000215914">
    <property type="component" value="Unassembled WGS sequence"/>
</dbReference>
<comment type="caution">
    <text evidence="1">The sequence shown here is derived from an EMBL/GenBank/DDBJ whole genome shotgun (WGS) entry which is preliminary data.</text>
</comment>
<accession>A0A9K3IRU0</accession>
<gene>
    <name evidence="1" type="ORF">HanXRQr2_Chr06g0252761</name>
</gene>
<proteinExistence type="predicted"/>
<evidence type="ECO:0000313" key="2">
    <source>
        <dbReference type="Proteomes" id="UP000215914"/>
    </source>
</evidence>
<organism evidence="1 2">
    <name type="scientific">Helianthus annuus</name>
    <name type="common">Common sunflower</name>
    <dbReference type="NCBI Taxonomy" id="4232"/>
    <lineage>
        <taxon>Eukaryota</taxon>
        <taxon>Viridiplantae</taxon>
        <taxon>Streptophyta</taxon>
        <taxon>Embryophyta</taxon>
        <taxon>Tracheophyta</taxon>
        <taxon>Spermatophyta</taxon>
        <taxon>Magnoliopsida</taxon>
        <taxon>eudicotyledons</taxon>
        <taxon>Gunneridae</taxon>
        <taxon>Pentapetalae</taxon>
        <taxon>asterids</taxon>
        <taxon>campanulids</taxon>
        <taxon>Asterales</taxon>
        <taxon>Asteraceae</taxon>
        <taxon>Asteroideae</taxon>
        <taxon>Heliantheae alliance</taxon>
        <taxon>Heliantheae</taxon>
        <taxon>Helianthus</taxon>
    </lineage>
</organism>
<protein>
    <submittedName>
        <fullName evidence="1">Uncharacterized protein</fullName>
    </submittedName>
</protein>
<dbReference type="AlphaFoldDB" id="A0A9K3IRU0"/>
<keyword evidence="2" id="KW-1185">Reference proteome</keyword>
<reference evidence="1" key="1">
    <citation type="journal article" date="2017" name="Nature">
        <title>The sunflower genome provides insights into oil metabolism, flowering and Asterid evolution.</title>
        <authorList>
            <person name="Badouin H."/>
            <person name="Gouzy J."/>
            <person name="Grassa C.J."/>
            <person name="Murat F."/>
            <person name="Staton S.E."/>
            <person name="Cottret L."/>
            <person name="Lelandais-Briere C."/>
            <person name="Owens G.L."/>
            <person name="Carrere S."/>
            <person name="Mayjonade B."/>
            <person name="Legrand L."/>
            <person name="Gill N."/>
            <person name="Kane N.C."/>
            <person name="Bowers J.E."/>
            <person name="Hubner S."/>
            <person name="Bellec A."/>
            <person name="Berard A."/>
            <person name="Berges H."/>
            <person name="Blanchet N."/>
            <person name="Boniface M.C."/>
            <person name="Brunel D."/>
            <person name="Catrice O."/>
            <person name="Chaidir N."/>
            <person name="Claudel C."/>
            <person name="Donnadieu C."/>
            <person name="Faraut T."/>
            <person name="Fievet G."/>
            <person name="Helmstetter N."/>
            <person name="King M."/>
            <person name="Knapp S.J."/>
            <person name="Lai Z."/>
            <person name="Le Paslier M.C."/>
            <person name="Lippi Y."/>
            <person name="Lorenzon L."/>
            <person name="Mandel J.R."/>
            <person name="Marage G."/>
            <person name="Marchand G."/>
            <person name="Marquand E."/>
            <person name="Bret-Mestries E."/>
            <person name="Morien E."/>
            <person name="Nambeesan S."/>
            <person name="Nguyen T."/>
            <person name="Pegot-Espagnet P."/>
            <person name="Pouilly N."/>
            <person name="Raftis F."/>
            <person name="Sallet E."/>
            <person name="Schiex T."/>
            <person name="Thomas J."/>
            <person name="Vandecasteele C."/>
            <person name="Vares D."/>
            <person name="Vear F."/>
            <person name="Vautrin S."/>
            <person name="Crespi M."/>
            <person name="Mangin B."/>
            <person name="Burke J.M."/>
            <person name="Salse J."/>
            <person name="Munos S."/>
            <person name="Vincourt P."/>
            <person name="Rieseberg L.H."/>
            <person name="Langlade N.B."/>
        </authorList>
    </citation>
    <scope>NUCLEOTIDE SEQUENCE</scope>
    <source>
        <tissue evidence="1">Leaves</tissue>
    </source>
</reference>
<name>A0A9K3IRU0_HELAN</name>
<evidence type="ECO:0000313" key="1">
    <source>
        <dbReference type="EMBL" id="KAF5801840.1"/>
    </source>
</evidence>
<dbReference type="EMBL" id="MNCJ02000321">
    <property type="protein sequence ID" value="KAF5801840.1"/>
    <property type="molecule type" value="Genomic_DNA"/>
</dbReference>